<keyword evidence="1" id="KW-0472">Membrane</keyword>
<dbReference type="Proteomes" id="UP001206925">
    <property type="component" value="Unassembled WGS sequence"/>
</dbReference>
<reference evidence="2" key="1">
    <citation type="submission" date="2022-06" db="EMBL/GenBank/DDBJ databases">
        <title>Uncovering the hologenomic basis of an extraordinary plant invasion.</title>
        <authorList>
            <person name="Bieker V.C."/>
            <person name="Martin M.D."/>
            <person name="Gilbert T."/>
            <person name="Hodgins K."/>
            <person name="Battlay P."/>
            <person name="Petersen B."/>
            <person name="Wilson J."/>
        </authorList>
    </citation>
    <scope>NUCLEOTIDE SEQUENCE</scope>
    <source>
        <strain evidence="2">AA19_3_7</strain>
        <tissue evidence="2">Leaf</tissue>
    </source>
</reference>
<evidence type="ECO:0000256" key="1">
    <source>
        <dbReference type="SAM" id="Phobius"/>
    </source>
</evidence>
<feature type="transmembrane region" description="Helical" evidence="1">
    <location>
        <begin position="20"/>
        <end position="48"/>
    </location>
</feature>
<proteinExistence type="predicted"/>
<evidence type="ECO:0000313" key="3">
    <source>
        <dbReference type="Proteomes" id="UP001206925"/>
    </source>
</evidence>
<dbReference type="AlphaFoldDB" id="A0AAD5BK96"/>
<keyword evidence="1" id="KW-1133">Transmembrane helix</keyword>
<dbReference type="PANTHER" id="PTHR12242:SF47">
    <property type="entry name" value="TRANSMEMBRANE PROTEIN"/>
    <property type="match status" value="1"/>
</dbReference>
<feature type="transmembrane region" description="Helical" evidence="1">
    <location>
        <begin position="157"/>
        <end position="177"/>
    </location>
</feature>
<dbReference type="EMBL" id="JAMZMK010012160">
    <property type="protein sequence ID" value="KAI7724788.1"/>
    <property type="molecule type" value="Genomic_DNA"/>
</dbReference>
<accession>A0AAD5BK96</accession>
<organism evidence="2 3">
    <name type="scientific">Ambrosia artemisiifolia</name>
    <name type="common">Common ragweed</name>
    <dbReference type="NCBI Taxonomy" id="4212"/>
    <lineage>
        <taxon>Eukaryota</taxon>
        <taxon>Viridiplantae</taxon>
        <taxon>Streptophyta</taxon>
        <taxon>Embryophyta</taxon>
        <taxon>Tracheophyta</taxon>
        <taxon>Spermatophyta</taxon>
        <taxon>Magnoliopsida</taxon>
        <taxon>eudicotyledons</taxon>
        <taxon>Gunneridae</taxon>
        <taxon>Pentapetalae</taxon>
        <taxon>asterids</taxon>
        <taxon>campanulids</taxon>
        <taxon>Asterales</taxon>
        <taxon>Asteraceae</taxon>
        <taxon>Asteroideae</taxon>
        <taxon>Heliantheae alliance</taxon>
        <taxon>Heliantheae</taxon>
        <taxon>Ambrosia</taxon>
    </lineage>
</organism>
<dbReference type="GO" id="GO:0016020">
    <property type="term" value="C:membrane"/>
    <property type="evidence" value="ECO:0007669"/>
    <property type="project" value="TreeGrafter"/>
</dbReference>
<name>A0AAD5BK96_AMBAR</name>
<protein>
    <submittedName>
        <fullName evidence="2">Uncharacterized protein</fullName>
    </submittedName>
</protein>
<keyword evidence="1" id="KW-0812">Transmembrane</keyword>
<feature type="transmembrane region" description="Helical" evidence="1">
    <location>
        <begin position="120"/>
        <end position="145"/>
    </location>
</feature>
<sequence length="193" mass="22456">MPINPPDHVLTRVRKTAGIWGYFFQIVFQASFLYKEFQWVLFPSCYLLKSIPAFSFDKQICSGAVGLTDSVFWFIIYPFLTPAEYSLNFLDVTMHSVNAVLLLVDIFLNRLRFPFFRLAYFGLWTCVFVIFQWIVHACVSMWWPYSFLDLSSPYAPIWYLGVGLIHLPAYGVFALIVRGKQLLLSRFHDIHGA</sequence>
<gene>
    <name evidence="2" type="ORF">M8C21_031213</name>
</gene>
<dbReference type="PANTHER" id="PTHR12242">
    <property type="entry name" value="OS02G0130600 PROTEIN-RELATED"/>
    <property type="match status" value="1"/>
</dbReference>
<evidence type="ECO:0000313" key="2">
    <source>
        <dbReference type="EMBL" id="KAI7724788.1"/>
    </source>
</evidence>
<keyword evidence="3" id="KW-1185">Reference proteome</keyword>
<comment type="caution">
    <text evidence="2">The sequence shown here is derived from an EMBL/GenBank/DDBJ whole genome shotgun (WGS) entry which is preliminary data.</text>
</comment>